<dbReference type="PANTHER" id="PTHR44267">
    <property type="entry name" value="WD REPEAT-CONTAINING PROTEIN 43"/>
    <property type="match status" value="1"/>
</dbReference>
<dbReference type="InterPro" id="IPR001680">
    <property type="entry name" value="WD40_rpt"/>
</dbReference>
<evidence type="ECO:0000256" key="4">
    <source>
        <dbReference type="PROSITE-ProRule" id="PRU00221"/>
    </source>
</evidence>
<keyword evidence="2" id="KW-0539">Nucleus</keyword>
<dbReference type="InterPro" id="IPR007148">
    <property type="entry name" value="SSU_processome_Utp12"/>
</dbReference>
<dbReference type="SUPFAM" id="SSF50978">
    <property type="entry name" value="WD40 repeat-like"/>
    <property type="match status" value="1"/>
</dbReference>
<feature type="compositionally biased region" description="Acidic residues" evidence="5">
    <location>
        <begin position="713"/>
        <end position="726"/>
    </location>
</feature>
<feature type="region of interest" description="Disordered" evidence="5">
    <location>
        <begin position="1"/>
        <end position="28"/>
    </location>
</feature>
<comment type="similarity">
    <text evidence="3">Belongs to the UTP5 family.</text>
</comment>
<feature type="region of interest" description="Disordered" evidence="5">
    <location>
        <begin position="510"/>
        <end position="532"/>
    </location>
</feature>
<reference evidence="7 8" key="1">
    <citation type="submission" date="2019-05" db="EMBL/GenBank/DDBJ databases">
        <title>Sporisorium graminicola CBS 10092 draft sequencing and annotation.</title>
        <authorList>
            <person name="Solano-Gonzalez S."/>
            <person name="Caddick M.X."/>
            <person name="Darby A."/>
        </authorList>
    </citation>
    <scope>NUCLEOTIDE SEQUENCE [LARGE SCALE GENOMIC DNA]</scope>
    <source>
        <strain evidence="7 8">CBS 10092</strain>
    </source>
</reference>
<dbReference type="Proteomes" id="UP000306050">
    <property type="component" value="Chromosome SGRAM_3"/>
</dbReference>
<feature type="compositionally biased region" description="Acidic residues" evidence="5">
    <location>
        <begin position="850"/>
        <end position="862"/>
    </location>
</feature>
<dbReference type="PROSITE" id="PS50082">
    <property type="entry name" value="WD_REPEATS_2"/>
    <property type="match status" value="1"/>
</dbReference>
<organism evidence="7 8">
    <name type="scientific">Sporisorium graminicola</name>
    <dbReference type="NCBI Taxonomy" id="280036"/>
    <lineage>
        <taxon>Eukaryota</taxon>
        <taxon>Fungi</taxon>
        <taxon>Dikarya</taxon>
        <taxon>Basidiomycota</taxon>
        <taxon>Ustilaginomycotina</taxon>
        <taxon>Ustilaginomycetes</taxon>
        <taxon>Ustilaginales</taxon>
        <taxon>Ustilaginaceae</taxon>
        <taxon>Sporisorium</taxon>
    </lineage>
</organism>
<dbReference type="RefSeq" id="XP_029738812.1">
    <property type="nucleotide sequence ID" value="XM_029885062.1"/>
</dbReference>
<evidence type="ECO:0000256" key="2">
    <source>
        <dbReference type="ARBA" id="ARBA00023242"/>
    </source>
</evidence>
<evidence type="ECO:0000313" key="7">
    <source>
        <dbReference type="EMBL" id="TKY86827.1"/>
    </source>
</evidence>
<dbReference type="InterPro" id="IPR036322">
    <property type="entry name" value="WD40_repeat_dom_sf"/>
</dbReference>
<sequence>MAKNKAPKPPKSRPVSTSELNQPLLPSSGSVTASTASCSFSPAPDHTLFAHISNQVHQQRLRIYNASASAASSSQLVTDFLLASLGGAECLSSHWVRLSSKATKSTKRRKHDTEPSEDVITDSSSSQLLLALGLSSGQIHLLSPALAQSVAILDASSALGSSTASAANAGIVSMSYSESSKTLFACSKNGWVSSFALADVKLGDQPSPLRPFSSFRPDTKSAVQLLSSRRDLVLSAHHSISLTDVSQSDNAVRVTFTGHASPVTHLEWLDDNSFVSAAEGDRMVSAWTYDAKTGKTVAGRAFATAALDGPVRALSVSPTSAQQTRTLITIVTQTGSVRIYGLPSESKTETSPTKKKSAALPSLELLSQSSAESNGASVEWIDARLVLDKLRLARLTRGAKISIDETTVLSGKDAQLQKTLALPTVGGKTASSAGGLLAVDSDEAQLTGGVAETQRYSDAPSRPQEIDDAVLSAGLQDAGLAPASSARAADKEPTLAQRLEELGFADPSLAGQEADEDDADVPTKKQQSLTNEASLASSLSQALHSGDASLLTSCLNHNDAILIRNTVRKISGPLAVKLLEECVNRLNGVGGHHVSKGSMGSQKARGLMEWVRATLLNHMGYLMSLPNLVNRLSGLHATLTTRLATHERLLSLNGRLELVLSQIEARAAYASQAGNNAIHVQGVKFGKKTQGDSGSQAPKAGKERRKGKKWVEESDDSDSDDMDVVDADGVLVRSEGDEDGEVQDIALGANDSDDDEEDDSDDDGPIRRRRRVKNGRMSDGNTSADSDGDNDDEDDIEDIEEDEDEDEEDEEELPDESDIEEEGASDMEDDDEEEEYDEEDAGGPNGMFDLEAEEGTDEDDED</sequence>
<feature type="compositionally biased region" description="Basic residues" evidence="5">
    <location>
        <begin position="1"/>
        <end position="11"/>
    </location>
</feature>
<keyword evidence="4" id="KW-0853">WD repeat</keyword>
<dbReference type="GO" id="GO:0000462">
    <property type="term" value="P:maturation of SSU-rRNA from tricistronic rRNA transcript (SSU-rRNA, 5.8S rRNA, LSU-rRNA)"/>
    <property type="evidence" value="ECO:0007669"/>
    <property type="project" value="TreeGrafter"/>
</dbReference>
<feature type="region of interest" description="Disordered" evidence="5">
    <location>
        <begin position="685"/>
        <end position="862"/>
    </location>
</feature>
<dbReference type="KEGG" id="sgra:EX895_004468"/>
<dbReference type="InterPro" id="IPR052414">
    <property type="entry name" value="U3_snoRNA-assoc_WDR"/>
</dbReference>
<feature type="repeat" description="WD" evidence="4">
    <location>
        <begin position="256"/>
        <end position="287"/>
    </location>
</feature>
<dbReference type="GO" id="GO:0032040">
    <property type="term" value="C:small-subunit processome"/>
    <property type="evidence" value="ECO:0007669"/>
    <property type="project" value="UniProtKB-ARBA"/>
</dbReference>
<accession>A0A4U7KS63</accession>
<evidence type="ECO:0000313" key="8">
    <source>
        <dbReference type="Proteomes" id="UP000306050"/>
    </source>
</evidence>
<feature type="domain" description="Small-subunit processome Utp12" evidence="6">
    <location>
        <begin position="547"/>
        <end position="660"/>
    </location>
</feature>
<dbReference type="Pfam" id="PF04003">
    <property type="entry name" value="Utp12"/>
    <property type="match status" value="1"/>
</dbReference>
<keyword evidence="8" id="KW-1185">Reference proteome</keyword>
<feature type="compositionally biased region" description="Acidic residues" evidence="5">
    <location>
        <begin position="751"/>
        <end position="763"/>
    </location>
</feature>
<comment type="caution">
    <text evidence="7">The sequence shown here is derived from an EMBL/GenBank/DDBJ whole genome shotgun (WGS) entry which is preliminary data.</text>
</comment>
<dbReference type="AlphaFoldDB" id="A0A4U7KS63"/>
<dbReference type="InterPro" id="IPR015943">
    <property type="entry name" value="WD40/YVTN_repeat-like_dom_sf"/>
</dbReference>
<name>A0A4U7KS63_9BASI</name>
<protein>
    <recommendedName>
        <fullName evidence="6">Small-subunit processome Utp12 domain-containing protein</fullName>
    </recommendedName>
</protein>
<dbReference type="Gene3D" id="2.130.10.10">
    <property type="entry name" value="YVTN repeat-like/Quinoprotein amine dehydrogenase"/>
    <property type="match status" value="1"/>
</dbReference>
<evidence type="ECO:0000256" key="5">
    <source>
        <dbReference type="SAM" id="MobiDB-lite"/>
    </source>
</evidence>
<evidence type="ECO:0000256" key="3">
    <source>
        <dbReference type="ARBA" id="ARBA00038335"/>
    </source>
</evidence>
<dbReference type="PANTHER" id="PTHR44267:SF1">
    <property type="entry name" value="WD REPEAT-CONTAINING PROTEIN 43"/>
    <property type="match status" value="1"/>
</dbReference>
<dbReference type="GeneID" id="40727363"/>
<gene>
    <name evidence="7" type="ORF">EX895_004468</name>
</gene>
<proteinExistence type="inferred from homology"/>
<evidence type="ECO:0000259" key="6">
    <source>
        <dbReference type="Pfam" id="PF04003"/>
    </source>
</evidence>
<feature type="compositionally biased region" description="Acidic residues" evidence="5">
    <location>
        <begin position="786"/>
        <end position="841"/>
    </location>
</feature>
<dbReference type="OrthoDB" id="30195at2759"/>
<feature type="compositionally biased region" description="Polar residues" evidence="5">
    <location>
        <begin position="14"/>
        <end position="28"/>
    </location>
</feature>
<evidence type="ECO:0000256" key="1">
    <source>
        <dbReference type="ARBA" id="ARBA00004123"/>
    </source>
</evidence>
<dbReference type="EMBL" id="SRRM01000016">
    <property type="protein sequence ID" value="TKY86827.1"/>
    <property type="molecule type" value="Genomic_DNA"/>
</dbReference>
<comment type="subcellular location">
    <subcellularLocation>
        <location evidence="1">Nucleus</location>
    </subcellularLocation>
</comment>